<dbReference type="PANTHER" id="PTHR10569">
    <property type="entry name" value="GLYCOGEN DEBRANCHING ENZYME"/>
    <property type="match status" value="1"/>
</dbReference>
<proteinExistence type="predicted"/>
<evidence type="ECO:0000259" key="2">
    <source>
        <dbReference type="Pfam" id="PF12439"/>
    </source>
</evidence>
<evidence type="ECO:0000313" key="4">
    <source>
        <dbReference type="Proteomes" id="UP000824014"/>
    </source>
</evidence>
<feature type="domain" description="Glycogen debranching enzyme C-terminal" evidence="1">
    <location>
        <begin position="279"/>
        <end position="635"/>
    </location>
</feature>
<feature type="domain" description="Glycogen debranching enzyme bacterial and archaeal type N-terminal" evidence="2">
    <location>
        <begin position="20"/>
        <end position="237"/>
    </location>
</feature>
<dbReference type="SUPFAM" id="SSF48208">
    <property type="entry name" value="Six-hairpin glycosidases"/>
    <property type="match status" value="1"/>
</dbReference>
<sequence>MSVLEFDKTQLGNLEYSLRREMLATNRAGGYMSTTLVGCNTRKYHGLFVAPVIEGDEHDYVMLSSLDETIIQHEQAFNLGIHRYPGVYEPKGHKYLVDFHYTPTPSLTYRVGGVLLRKELLWIHAHPQLLIRYTLLEASSPTTLRLRPFLAFRDKHTLGKANFYADGHSYPVPGGVRNRLYEGFPWLYLQVDSDAAEFVAAPDWYYNFEYDEERARGYDYLEDLLTTGYFEVPITRERPIVFSCSIEAARSAAALDDLFEEELARRSDKRDFLSCLRHSARQFIVRRGDRTEITAGYPWFGRWGRDTFIALPGITLTQGDVTSCTEALDTLTAQMHEGLFPNLGSAYNSVDAPLWFFWTLQQLAEHLPEEQIWTRYGRAMRTILDSYRRGIGDNIAMREDGLIRASHPQYAMTWMDAVVDGRPVTGREGCQVEVNALWYNAVCYTLSLAERYGDEAFAARWRDLPARIREAFMAAFWDENRGYLADYMTDGGERNTDIRPNQVIACSLAYKIPDEAQQLAILSTVKQHLLTPRGLRTLSPRNPKYKGRYEGNPAERDRAYHQGTVWVWPLEHYVRAWFDLRGEAFLPEAEHLLAGFEEDLDSYGIGSLPEIYDGDPPHTQRGAISQAWSVGAVLRIREMIDRMQAVRSSANHQTDQAQEKTQL</sequence>
<dbReference type="GO" id="GO:0005980">
    <property type="term" value="P:glycogen catabolic process"/>
    <property type="evidence" value="ECO:0007669"/>
    <property type="project" value="InterPro"/>
</dbReference>
<dbReference type="AlphaFoldDB" id="A0A9D2DCL1"/>
<name>A0A9D2DCL1_9BACT</name>
<dbReference type="Pfam" id="PF12439">
    <property type="entry name" value="GDE_N"/>
    <property type="match status" value="1"/>
</dbReference>
<accession>A0A9D2DCL1</accession>
<dbReference type="Proteomes" id="UP000824014">
    <property type="component" value="Unassembled WGS sequence"/>
</dbReference>
<dbReference type="InterPro" id="IPR008928">
    <property type="entry name" value="6-hairpin_glycosidase_sf"/>
</dbReference>
<dbReference type="InterPro" id="IPR032790">
    <property type="entry name" value="GDE_C"/>
</dbReference>
<reference evidence="3" key="1">
    <citation type="journal article" date="2021" name="PeerJ">
        <title>Extensive microbial diversity within the chicken gut microbiome revealed by metagenomics and culture.</title>
        <authorList>
            <person name="Gilroy R."/>
            <person name="Ravi A."/>
            <person name="Getino M."/>
            <person name="Pursley I."/>
            <person name="Horton D.L."/>
            <person name="Alikhan N.F."/>
            <person name="Baker D."/>
            <person name="Gharbi K."/>
            <person name="Hall N."/>
            <person name="Watson M."/>
            <person name="Adriaenssens E.M."/>
            <person name="Foster-Nyarko E."/>
            <person name="Jarju S."/>
            <person name="Secka A."/>
            <person name="Antonio M."/>
            <person name="Oren A."/>
            <person name="Chaudhuri R.R."/>
            <person name="La Ragione R."/>
            <person name="Hildebrand F."/>
            <person name="Pallen M.J."/>
        </authorList>
    </citation>
    <scope>NUCLEOTIDE SEQUENCE</scope>
    <source>
        <strain evidence="3">ChiHjej11B10-19426</strain>
    </source>
</reference>
<dbReference type="Gene3D" id="1.50.10.10">
    <property type="match status" value="1"/>
</dbReference>
<dbReference type="PANTHER" id="PTHR10569:SF2">
    <property type="entry name" value="GLYCOGEN DEBRANCHING ENZYME"/>
    <property type="match status" value="1"/>
</dbReference>
<reference evidence="3" key="2">
    <citation type="submission" date="2021-04" db="EMBL/GenBank/DDBJ databases">
        <authorList>
            <person name="Gilroy R."/>
        </authorList>
    </citation>
    <scope>NUCLEOTIDE SEQUENCE</scope>
    <source>
        <strain evidence="3">ChiHjej11B10-19426</strain>
    </source>
</reference>
<dbReference type="GO" id="GO:0004135">
    <property type="term" value="F:amylo-alpha-1,6-glucosidase activity"/>
    <property type="evidence" value="ECO:0007669"/>
    <property type="project" value="InterPro"/>
</dbReference>
<organism evidence="3 4">
    <name type="scientific">Candidatus Tidjanibacter faecipullorum</name>
    <dbReference type="NCBI Taxonomy" id="2838766"/>
    <lineage>
        <taxon>Bacteria</taxon>
        <taxon>Pseudomonadati</taxon>
        <taxon>Bacteroidota</taxon>
        <taxon>Bacteroidia</taxon>
        <taxon>Bacteroidales</taxon>
        <taxon>Rikenellaceae</taxon>
        <taxon>Tidjanibacter</taxon>
    </lineage>
</organism>
<gene>
    <name evidence="3" type="ORF">H9816_00935</name>
</gene>
<dbReference type="InterPro" id="IPR010401">
    <property type="entry name" value="AGL/Gdb1"/>
</dbReference>
<evidence type="ECO:0000313" key="3">
    <source>
        <dbReference type="EMBL" id="HIZ14468.1"/>
    </source>
</evidence>
<dbReference type="Pfam" id="PF06202">
    <property type="entry name" value="GDE_C"/>
    <property type="match status" value="1"/>
</dbReference>
<dbReference type="InterPro" id="IPR024742">
    <property type="entry name" value="Glycogen_debranch_N"/>
</dbReference>
<dbReference type="InterPro" id="IPR012341">
    <property type="entry name" value="6hp_glycosidase-like_sf"/>
</dbReference>
<dbReference type="EMBL" id="DXCC01000004">
    <property type="protein sequence ID" value="HIZ14468.1"/>
    <property type="molecule type" value="Genomic_DNA"/>
</dbReference>
<protein>
    <submittedName>
        <fullName evidence="3">Amylo-alpha-1,6-glucosidase</fullName>
    </submittedName>
</protein>
<comment type="caution">
    <text evidence="3">The sequence shown here is derived from an EMBL/GenBank/DDBJ whole genome shotgun (WGS) entry which is preliminary data.</text>
</comment>
<evidence type="ECO:0000259" key="1">
    <source>
        <dbReference type="Pfam" id="PF06202"/>
    </source>
</evidence>
<dbReference type="GO" id="GO:0004134">
    <property type="term" value="F:4-alpha-glucanotransferase activity"/>
    <property type="evidence" value="ECO:0007669"/>
    <property type="project" value="InterPro"/>
</dbReference>